<evidence type="ECO:0000313" key="2">
    <source>
        <dbReference type="EMBL" id="GAY64824.1"/>
    </source>
</evidence>
<name>A0A2H5QJN0_CITUN</name>
<proteinExistence type="predicted"/>
<accession>A0A2H5QJN0</accession>
<organism evidence="2 3">
    <name type="scientific">Citrus unshiu</name>
    <name type="common">Satsuma mandarin</name>
    <name type="synonym">Citrus nobilis var. unshiu</name>
    <dbReference type="NCBI Taxonomy" id="55188"/>
    <lineage>
        <taxon>Eukaryota</taxon>
        <taxon>Viridiplantae</taxon>
        <taxon>Streptophyta</taxon>
        <taxon>Embryophyta</taxon>
        <taxon>Tracheophyta</taxon>
        <taxon>Spermatophyta</taxon>
        <taxon>Magnoliopsida</taxon>
        <taxon>eudicotyledons</taxon>
        <taxon>Gunneridae</taxon>
        <taxon>Pentapetalae</taxon>
        <taxon>rosids</taxon>
        <taxon>malvids</taxon>
        <taxon>Sapindales</taxon>
        <taxon>Rutaceae</taxon>
        <taxon>Aurantioideae</taxon>
        <taxon>Citrus</taxon>
    </lineage>
</organism>
<gene>
    <name evidence="2" type="ORF">CUMW_236500</name>
</gene>
<feature type="region of interest" description="Disordered" evidence="1">
    <location>
        <begin position="53"/>
        <end position="77"/>
    </location>
</feature>
<dbReference type="Proteomes" id="UP000236630">
    <property type="component" value="Unassembled WGS sequence"/>
</dbReference>
<evidence type="ECO:0000256" key="1">
    <source>
        <dbReference type="SAM" id="MobiDB-lite"/>
    </source>
</evidence>
<comment type="caution">
    <text evidence="2">The sequence shown here is derived from an EMBL/GenBank/DDBJ whole genome shotgun (WGS) entry which is preliminary data.</text>
</comment>
<keyword evidence="3" id="KW-1185">Reference proteome</keyword>
<sequence length="77" mass="8726">MKRKRGEVEGHNKGKDEGNNKGNSKGIGEGEGEVEDWYLVHSSTFMFVGDMAEKEEPTYDPDLEGKPRRNLTKKKDL</sequence>
<evidence type="ECO:0000313" key="3">
    <source>
        <dbReference type="Proteomes" id="UP000236630"/>
    </source>
</evidence>
<dbReference type="AlphaFoldDB" id="A0A2H5QJN0"/>
<feature type="region of interest" description="Disordered" evidence="1">
    <location>
        <begin position="1"/>
        <end position="31"/>
    </location>
</feature>
<protein>
    <submittedName>
        <fullName evidence="2">Uncharacterized protein</fullName>
    </submittedName>
</protein>
<dbReference type="EMBL" id="BDQV01000430">
    <property type="protein sequence ID" value="GAY64824.1"/>
    <property type="molecule type" value="Genomic_DNA"/>
</dbReference>
<reference evidence="2 3" key="1">
    <citation type="journal article" date="2017" name="Front. Genet.">
        <title>Draft sequencing of the heterozygous diploid genome of Satsuma (Citrus unshiu Marc.) using a hybrid assembly approach.</title>
        <authorList>
            <person name="Shimizu T."/>
            <person name="Tanizawa Y."/>
            <person name="Mochizuki T."/>
            <person name="Nagasaki H."/>
            <person name="Yoshioka T."/>
            <person name="Toyoda A."/>
            <person name="Fujiyama A."/>
            <person name="Kaminuma E."/>
            <person name="Nakamura Y."/>
        </authorList>
    </citation>
    <scope>NUCLEOTIDE SEQUENCE [LARGE SCALE GENOMIC DNA]</scope>
    <source>
        <strain evidence="3">cv. Miyagawa wase</strain>
    </source>
</reference>
<feature type="compositionally biased region" description="Basic and acidic residues" evidence="1">
    <location>
        <begin position="1"/>
        <end position="19"/>
    </location>
</feature>